<dbReference type="GO" id="GO:0009279">
    <property type="term" value="C:cell outer membrane"/>
    <property type="evidence" value="ECO:0007669"/>
    <property type="project" value="UniProtKB-SubCell"/>
</dbReference>
<comment type="caution">
    <text evidence="7">The sequence shown here is derived from an EMBL/GenBank/DDBJ whole genome shotgun (WGS) entry which is preliminary data.</text>
</comment>
<dbReference type="Gene3D" id="2.40.170.20">
    <property type="entry name" value="TonB-dependent receptor, beta-barrel domain"/>
    <property type="match status" value="1"/>
</dbReference>
<dbReference type="EMBL" id="JAAGWD010000002">
    <property type="protein sequence ID" value="NEM97007.1"/>
    <property type="molecule type" value="Genomic_DNA"/>
</dbReference>
<dbReference type="InterPro" id="IPR041700">
    <property type="entry name" value="OMP_b-brl_3"/>
</dbReference>
<dbReference type="SUPFAM" id="SSF56935">
    <property type="entry name" value="Porins"/>
    <property type="match status" value="1"/>
</dbReference>
<accession>A0A6B3LTV9</accession>
<dbReference type="InterPro" id="IPR036942">
    <property type="entry name" value="Beta-barrel_TonB_sf"/>
</dbReference>
<feature type="domain" description="Outer membrane protein beta-barrel" evidence="6">
    <location>
        <begin position="456"/>
        <end position="792"/>
    </location>
</feature>
<evidence type="ECO:0000256" key="5">
    <source>
        <dbReference type="SAM" id="SignalP"/>
    </source>
</evidence>
<keyword evidence="2" id="KW-0472">Membrane</keyword>
<evidence type="ECO:0000313" key="7">
    <source>
        <dbReference type="EMBL" id="NEM97007.1"/>
    </source>
</evidence>
<feature type="region of interest" description="Disordered" evidence="4">
    <location>
        <begin position="491"/>
        <end position="510"/>
    </location>
</feature>
<comment type="subcellular location">
    <subcellularLocation>
        <location evidence="1">Cell outer membrane</location>
    </subcellularLocation>
</comment>
<feature type="chain" id="PRO_5025535540" evidence="5">
    <location>
        <begin position="19"/>
        <end position="926"/>
    </location>
</feature>
<dbReference type="RefSeq" id="WP_163913005.1">
    <property type="nucleotide sequence ID" value="NZ_JAAGWD010000002.1"/>
</dbReference>
<dbReference type="Proteomes" id="UP000474777">
    <property type="component" value="Unassembled WGS sequence"/>
</dbReference>
<reference evidence="7 8" key="1">
    <citation type="submission" date="2020-02" db="EMBL/GenBank/DDBJ databases">
        <authorList>
            <person name="Kim M.K."/>
        </authorList>
    </citation>
    <scope>NUCLEOTIDE SEQUENCE [LARGE SCALE GENOMIC DNA]</scope>
    <source>
        <strain evidence="7 8">BT327</strain>
    </source>
</reference>
<evidence type="ECO:0000256" key="1">
    <source>
        <dbReference type="ARBA" id="ARBA00004442"/>
    </source>
</evidence>
<dbReference type="AlphaFoldDB" id="A0A6B3LTV9"/>
<evidence type="ECO:0000256" key="2">
    <source>
        <dbReference type="ARBA" id="ARBA00023136"/>
    </source>
</evidence>
<proteinExistence type="predicted"/>
<gene>
    <name evidence="7" type="ORF">GXP69_04805</name>
</gene>
<evidence type="ECO:0000256" key="3">
    <source>
        <dbReference type="ARBA" id="ARBA00023237"/>
    </source>
</evidence>
<feature type="signal peptide" evidence="5">
    <location>
        <begin position="1"/>
        <end position="18"/>
    </location>
</feature>
<evidence type="ECO:0000256" key="4">
    <source>
        <dbReference type="SAM" id="MobiDB-lite"/>
    </source>
</evidence>
<protein>
    <submittedName>
        <fullName evidence="7">Outer membrane beta-barrel protein</fullName>
    </submittedName>
</protein>
<dbReference type="Pfam" id="PF14905">
    <property type="entry name" value="OMP_b-brl_3"/>
    <property type="match status" value="1"/>
</dbReference>
<evidence type="ECO:0000259" key="6">
    <source>
        <dbReference type="Pfam" id="PF14905"/>
    </source>
</evidence>
<dbReference type="InterPro" id="IPR008969">
    <property type="entry name" value="CarboxyPept-like_regulatory"/>
</dbReference>
<dbReference type="Pfam" id="PF13620">
    <property type="entry name" value="CarboxypepD_reg"/>
    <property type="match status" value="1"/>
</dbReference>
<keyword evidence="3" id="KW-0998">Cell outer membrane</keyword>
<organism evidence="7 8">
    <name type="scientific">Pontibacter burrus</name>
    <dbReference type="NCBI Taxonomy" id="2704466"/>
    <lineage>
        <taxon>Bacteria</taxon>
        <taxon>Pseudomonadati</taxon>
        <taxon>Bacteroidota</taxon>
        <taxon>Cytophagia</taxon>
        <taxon>Cytophagales</taxon>
        <taxon>Hymenobacteraceae</taxon>
        <taxon>Pontibacter</taxon>
    </lineage>
</organism>
<sequence length="926" mass="104080">MKKILLLLVLLTSQLTYAQKFTVKGRVLDQASGALPSATVLLLQPTDSALVSFGATNADGHFEMKGVNRANYLLKITFMGFAPYFKQISPPADGTLLDLGTIALEPKSNELSEVLVKGEQSPVTIKKDTIEYNASSFKTQPNAVVQDLLKQLPGVQVESDGSISVQGEKVQRVTVDGKEFFGKDPKLATQNLPADAVKKVQVFDKKSDQAEFTGIDDGKREKTINLALKEDRRNSTFGKIMGGAGTDERYESKASLNRFSKGNQLSFLGMANNVGQQGFGFQDYMGFTGGGMQGGGGARRIVINSDNMDGVPLNFGGRSNGLVDTYAGGLNFNNQLGKNTEANGSYFLNHVAQDMRRNLERNSIWTDRENFQLNENTLQQSSRTNHRGNFSIDHKLDSANSVKLNGYLAYNKSFQDDRRTSRTIAAGSEQLLNQGYSNSIADNSGYSFNTNLLLRHRFAKKGRTISLNTNFAGGDNESLEDLDYKLTFSNGTEETTRQQSEQQSDNNTLDANLSYTEPLGNRKYLEATYNYKLNLNSVDRKVFDLLDDAGREANTELTNKYSSNYQYHKAGLNFKLNRREYNLTFGSALQYSDLAGELHSLKRRVGKDYYNVLPTAQFNYNFTSSKSLSLNYDTFVQEPTIQQLQPIQDNRNPLSIYIGNPALQPAYSHQWRADFNTFDPVRFINFFLMANATYTKDAIITAQSFSEQGVSTLQPVNVDDNLSMNLFANFGFPIKKWKSRFNFSTNLNEQQMISMFNEQEADVTIRSLGGNVRYEYRLDDKFDLSLRTNWTFQSTVSELGDAQSQRFFNKTYSAETNIYLPKSFNLSGNYSYYIYDNERQDFRQTIPLLEVALAKQFLKNKSGELKLSAQNLLDKDTGVTQTANLNFVERATMNSLGRYFMLSFTYSLNKHMNPMNGRNGVRIISN</sequence>
<name>A0A6B3LTV9_9BACT</name>
<evidence type="ECO:0000313" key="8">
    <source>
        <dbReference type="Proteomes" id="UP000474777"/>
    </source>
</evidence>
<keyword evidence="8" id="KW-1185">Reference proteome</keyword>
<dbReference type="SUPFAM" id="SSF49464">
    <property type="entry name" value="Carboxypeptidase regulatory domain-like"/>
    <property type="match status" value="1"/>
</dbReference>
<keyword evidence="5" id="KW-0732">Signal</keyword>